<dbReference type="SUPFAM" id="SSF57440">
    <property type="entry name" value="Kringle-like"/>
    <property type="match status" value="1"/>
</dbReference>
<keyword evidence="5" id="KW-0378">Hydrolase</keyword>
<gene>
    <name evidence="5" type="ORF">MCOR_38809</name>
</gene>
<dbReference type="PRINTS" id="PR00018">
    <property type="entry name" value="KRINGLE"/>
</dbReference>
<protein>
    <submittedName>
        <fullName evidence="5">PLG</fullName>
        <ecNumber evidence="5">3.4.21.7</ecNumber>
    </submittedName>
</protein>
<dbReference type="InterPro" id="IPR013806">
    <property type="entry name" value="Kringle-like"/>
</dbReference>
<name>A0A6J8D8P8_MYTCO</name>
<sequence length="172" mass="20047">MLNMPSAAWEMKKNIFSVYKDKRIVSNNNKSDNKIFYNDRIVCAVECVNDRNCCGTSHNVSINICYLYLKASELCSYTIETSLGWNVLHKDGTKLDCYLDESRNYNGYVNYTNSRKTCQMWNLQSPHTHKITSQMMSDFNSNYCRDPDDTLTPWCYTTDPSVRWEFCPVAKC</sequence>
<dbReference type="Pfam" id="PF00051">
    <property type="entry name" value="Kringle"/>
    <property type="match status" value="1"/>
</dbReference>
<dbReference type="EC" id="3.4.21.7" evidence="5"/>
<reference evidence="5 6" key="1">
    <citation type="submission" date="2020-06" db="EMBL/GenBank/DDBJ databases">
        <authorList>
            <person name="Li R."/>
            <person name="Bekaert M."/>
        </authorList>
    </citation>
    <scope>NUCLEOTIDE SEQUENCE [LARGE SCALE GENOMIC DNA]</scope>
    <source>
        <strain evidence="6">wild</strain>
    </source>
</reference>
<organism evidence="5 6">
    <name type="scientific">Mytilus coruscus</name>
    <name type="common">Sea mussel</name>
    <dbReference type="NCBI Taxonomy" id="42192"/>
    <lineage>
        <taxon>Eukaryota</taxon>
        <taxon>Metazoa</taxon>
        <taxon>Spiralia</taxon>
        <taxon>Lophotrochozoa</taxon>
        <taxon>Mollusca</taxon>
        <taxon>Bivalvia</taxon>
        <taxon>Autobranchia</taxon>
        <taxon>Pteriomorphia</taxon>
        <taxon>Mytilida</taxon>
        <taxon>Mytiloidea</taxon>
        <taxon>Mytilidae</taxon>
        <taxon>Mytilinae</taxon>
        <taxon>Mytilus</taxon>
    </lineage>
</organism>
<evidence type="ECO:0000256" key="3">
    <source>
        <dbReference type="PROSITE-ProRule" id="PRU00121"/>
    </source>
</evidence>
<keyword evidence="1 3" id="KW-0420">Kringle</keyword>
<evidence type="ECO:0000256" key="1">
    <source>
        <dbReference type="ARBA" id="ARBA00022572"/>
    </source>
</evidence>
<evidence type="ECO:0000313" key="6">
    <source>
        <dbReference type="Proteomes" id="UP000507470"/>
    </source>
</evidence>
<dbReference type="Proteomes" id="UP000507470">
    <property type="component" value="Unassembled WGS sequence"/>
</dbReference>
<dbReference type="PROSITE" id="PS50070">
    <property type="entry name" value="KRINGLE_2"/>
    <property type="match status" value="1"/>
</dbReference>
<dbReference type="EMBL" id="CACVKT020007064">
    <property type="protein sequence ID" value="CAC5405088.1"/>
    <property type="molecule type" value="Genomic_DNA"/>
</dbReference>
<comment type="caution">
    <text evidence="3">Lacks conserved residue(s) required for the propagation of feature annotation.</text>
</comment>
<proteinExistence type="predicted"/>
<dbReference type="GO" id="GO:0005102">
    <property type="term" value="F:signaling receptor binding"/>
    <property type="evidence" value="ECO:0007669"/>
    <property type="project" value="TreeGrafter"/>
</dbReference>
<keyword evidence="2 3" id="KW-1015">Disulfide bond</keyword>
<dbReference type="Gene3D" id="2.40.20.10">
    <property type="entry name" value="Plasminogen Kringle 4"/>
    <property type="match status" value="1"/>
</dbReference>
<dbReference type="PANTHER" id="PTHR24261:SF7">
    <property type="entry name" value="KRINGLE DOMAIN-CONTAINING PROTEIN"/>
    <property type="match status" value="1"/>
</dbReference>
<evidence type="ECO:0000256" key="2">
    <source>
        <dbReference type="ARBA" id="ARBA00023157"/>
    </source>
</evidence>
<feature type="disulfide bond" evidence="3">
    <location>
        <begin position="144"/>
        <end position="167"/>
    </location>
</feature>
<evidence type="ECO:0000259" key="4">
    <source>
        <dbReference type="PROSITE" id="PS50070"/>
    </source>
</evidence>
<dbReference type="CDD" id="cd00108">
    <property type="entry name" value="KR"/>
    <property type="match status" value="1"/>
</dbReference>
<dbReference type="PANTHER" id="PTHR24261">
    <property type="entry name" value="PLASMINOGEN-RELATED"/>
    <property type="match status" value="1"/>
</dbReference>
<dbReference type="SMART" id="SM00130">
    <property type="entry name" value="KR"/>
    <property type="match status" value="1"/>
</dbReference>
<dbReference type="GO" id="GO:0005615">
    <property type="term" value="C:extracellular space"/>
    <property type="evidence" value="ECO:0007669"/>
    <property type="project" value="TreeGrafter"/>
</dbReference>
<accession>A0A6J8D8P8</accession>
<dbReference type="InterPro" id="IPR050759">
    <property type="entry name" value="Serine_protease_kringle"/>
</dbReference>
<evidence type="ECO:0000313" key="5">
    <source>
        <dbReference type="EMBL" id="CAC5405088.1"/>
    </source>
</evidence>
<feature type="domain" description="Kringle" evidence="4">
    <location>
        <begin position="96"/>
        <end position="172"/>
    </location>
</feature>
<dbReference type="OrthoDB" id="5917794at2759"/>
<dbReference type="AlphaFoldDB" id="A0A6J8D8P8"/>
<dbReference type="InterPro" id="IPR000001">
    <property type="entry name" value="Kringle"/>
</dbReference>
<keyword evidence="6" id="KW-1185">Reference proteome</keyword>
<dbReference type="InterPro" id="IPR038178">
    <property type="entry name" value="Kringle_sf"/>
</dbReference>
<dbReference type="GO" id="GO:0004252">
    <property type="term" value="F:serine-type endopeptidase activity"/>
    <property type="evidence" value="ECO:0007669"/>
    <property type="project" value="UniProtKB-EC"/>
</dbReference>